<proteinExistence type="predicted"/>
<reference evidence="1 2" key="1">
    <citation type="journal article" date="2018" name="Evol. Lett.">
        <title>Horizontal gene cluster transfer increased hallucinogenic mushroom diversity.</title>
        <authorList>
            <person name="Reynolds H.T."/>
            <person name="Vijayakumar V."/>
            <person name="Gluck-Thaler E."/>
            <person name="Korotkin H.B."/>
            <person name="Matheny P.B."/>
            <person name="Slot J.C."/>
        </authorList>
    </citation>
    <scope>NUCLEOTIDE SEQUENCE [LARGE SCALE GENOMIC DNA]</scope>
    <source>
        <strain evidence="1 2">2629</strain>
    </source>
</reference>
<sequence>MIAMSSAKPMRDFFGILLLSLLVSIFLFLLPLSRRTLEIRHHDDFILTSVPTTPRQSAPVFTNVEQPAFLENPVLEIDFLSDISSPIPRIPAQSLTAILPVSSVSSLQLPRRLLALIGNGSTTGLTCLHEIILICPDTITNALRMAAASLFASPELENKFLPDVSLHPFREKLHFAGGLGTRSSLYQATFEAARNSVSTPWILILDEAGLDNLSHYEQAVLLDPPGIPYAAGILGHAYSNVQSLSTEWGVLRPAAQLTSPIVVPLTSLHLFMLIPSTEGSTFRLSPAMHTPTLNDTFDKDRRVGTLVLIEKPNSYNHWKEEESETPVISSRERDISAQDPIGVLLFLLPSEAYLDYLLPIICNSRGLKYGILLYNATANLHRSPIQEAQWSRNIVKTECMITYDILTPLPTSPYAFHARNENVLAWIKTSLHANAVIFAVQEDNVVSTFLKSARFKAAFSTIPTVILVSETDLPYLDWISSLSVTELKSMSDFMTAIARYFGDTINLRVNIEQDCDNYTLKIVKKLTWPFGAVLLNHRVLHAGLLPAVVESWYPKDDHTYGVILEDDIEVSPMFYAWIKMALLKYRYGTTMNRSPYLFGISLYQHKHMELRTQGRKAFNPRAFFRDAGLPFPNTPYLSQVPCSWGALYFPEHWREFHDYLSVRLPASLPQSKLEQAIVPNVRSNYWSQSWKKFFIELVYLRGYLMLYPNFPDFVSLSTNHLEVGSHVKSRSQARRDLFTLPLMRPVRPANGSVYWTGLLQLPNRRLPQFLQMPMINLTGTLITSHAQLVEVAQSRRRRILDCASETKIHDIPSLMCVNGPQSAENSLKGQVRTEIDRE</sequence>
<keyword evidence="2" id="KW-1185">Reference proteome</keyword>
<dbReference type="InParanoid" id="A0A409V9D7"/>
<dbReference type="AlphaFoldDB" id="A0A409V9D7"/>
<dbReference type="Gene3D" id="3.90.550.10">
    <property type="entry name" value="Spore Coat Polysaccharide Biosynthesis Protein SpsA, Chain A"/>
    <property type="match status" value="1"/>
</dbReference>
<dbReference type="PANTHER" id="PTHR33604:SF3">
    <property type="entry name" value="OSJNBA0004B13.7 PROTEIN"/>
    <property type="match status" value="1"/>
</dbReference>
<evidence type="ECO:0000313" key="2">
    <source>
        <dbReference type="Proteomes" id="UP000284842"/>
    </source>
</evidence>
<accession>A0A409V9D7</accession>
<gene>
    <name evidence="1" type="ORF">CVT24_006743</name>
</gene>
<dbReference type="EMBL" id="NHTK01006126">
    <property type="protein sequence ID" value="PPQ63298.1"/>
    <property type="molecule type" value="Genomic_DNA"/>
</dbReference>
<evidence type="ECO:0008006" key="3">
    <source>
        <dbReference type="Google" id="ProtNLM"/>
    </source>
</evidence>
<organism evidence="1 2">
    <name type="scientific">Panaeolus cyanescens</name>
    <dbReference type="NCBI Taxonomy" id="181874"/>
    <lineage>
        <taxon>Eukaryota</taxon>
        <taxon>Fungi</taxon>
        <taxon>Dikarya</taxon>
        <taxon>Basidiomycota</taxon>
        <taxon>Agaricomycotina</taxon>
        <taxon>Agaricomycetes</taxon>
        <taxon>Agaricomycetidae</taxon>
        <taxon>Agaricales</taxon>
        <taxon>Agaricineae</taxon>
        <taxon>Galeropsidaceae</taxon>
        <taxon>Panaeolus</taxon>
    </lineage>
</organism>
<dbReference type="Proteomes" id="UP000284842">
    <property type="component" value="Unassembled WGS sequence"/>
</dbReference>
<name>A0A409V9D7_9AGAR</name>
<dbReference type="OrthoDB" id="2020070at2759"/>
<dbReference type="InterPro" id="IPR029044">
    <property type="entry name" value="Nucleotide-diphossugar_trans"/>
</dbReference>
<dbReference type="STRING" id="181874.A0A409V9D7"/>
<comment type="caution">
    <text evidence="1">The sequence shown here is derived from an EMBL/GenBank/DDBJ whole genome shotgun (WGS) entry which is preliminary data.</text>
</comment>
<evidence type="ECO:0000313" key="1">
    <source>
        <dbReference type="EMBL" id="PPQ63298.1"/>
    </source>
</evidence>
<dbReference type="PANTHER" id="PTHR33604">
    <property type="entry name" value="OSJNBA0004B13.7 PROTEIN"/>
    <property type="match status" value="1"/>
</dbReference>
<protein>
    <recommendedName>
        <fullName evidence="3">Glycosyl transferase 64 domain-containing protein</fullName>
    </recommendedName>
</protein>